<feature type="region of interest" description="Disordered" evidence="7">
    <location>
        <begin position="1"/>
        <end position="20"/>
    </location>
</feature>
<evidence type="ECO:0000256" key="6">
    <source>
        <dbReference type="ARBA" id="ARBA00023319"/>
    </source>
</evidence>
<dbReference type="InterPro" id="IPR007110">
    <property type="entry name" value="Ig-like_dom"/>
</dbReference>
<evidence type="ECO:0000256" key="5">
    <source>
        <dbReference type="ARBA" id="ARBA00023157"/>
    </source>
</evidence>
<dbReference type="InterPro" id="IPR036179">
    <property type="entry name" value="Ig-like_dom_sf"/>
</dbReference>
<comment type="subcellular location">
    <subcellularLocation>
        <location evidence="1">Cytoplasm</location>
        <location evidence="1">Myofibril</location>
        <location evidence="1">Sarcomere</location>
    </subcellularLocation>
</comment>
<evidence type="ECO:0000256" key="2">
    <source>
        <dbReference type="ARBA" id="ARBA00006692"/>
    </source>
</evidence>
<keyword evidence="3" id="KW-0963">Cytoplasm</keyword>
<dbReference type="WBParaSite" id="PSU_v2.g8761.t1">
    <property type="protein sequence ID" value="PSU_v2.g8761.t1"/>
    <property type="gene ID" value="PSU_v2.g8761"/>
</dbReference>
<evidence type="ECO:0000256" key="1">
    <source>
        <dbReference type="ARBA" id="ARBA00004204"/>
    </source>
</evidence>
<dbReference type="SMART" id="SM00408">
    <property type="entry name" value="IGc2"/>
    <property type="match status" value="2"/>
</dbReference>
<accession>A0A914Z8V3</accession>
<dbReference type="InterPro" id="IPR003599">
    <property type="entry name" value="Ig_sub"/>
</dbReference>
<sequence>MLKINQLKNQTPQKLPHQRPDGTLKLIIQSAKAEDIGNYRIEVINKVGKAVSSAPLKHAEEKKIEEPKQEKAGELPKFERELQPQTVKPGETAVFEAKLSQQSEAPKVQWYKDDKPINASNDMLIDTRTDGTLRLIIQRAQSDSAAVYRVEVINKAGKATSSAPLKYAEEKKIDGGKEENVEDVKPFFVQPLKTQAVKEGDTVILECRVNEDSHPEVQWYRDDIPIDTKPNILIEHRPDGTLKLTVRKVRSEDIGEYKCVAVNRAGKAQTEAPLKYAQMIDLKLPDDEEVSLIDEETAEEPQRLKVVQDKNTAATEGISNIHAEYVMITGVKRNNSI</sequence>
<reference evidence="10" key="1">
    <citation type="submission" date="2022-11" db="UniProtKB">
        <authorList>
            <consortium name="WormBaseParasite"/>
        </authorList>
    </citation>
    <scope>IDENTIFICATION</scope>
</reference>
<dbReference type="Pfam" id="PF07679">
    <property type="entry name" value="I-set"/>
    <property type="match status" value="2"/>
</dbReference>
<dbReference type="Gene3D" id="2.60.40.10">
    <property type="entry name" value="Immunoglobulins"/>
    <property type="match status" value="3"/>
</dbReference>
<keyword evidence="5" id="KW-1015">Disulfide bond</keyword>
<evidence type="ECO:0000259" key="8">
    <source>
        <dbReference type="PROSITE" id="PS50835"/>
    </source>
</evidence>
<dbReference type="GO" id="GO:0004672">
    <property type="term" value="F:protein kinase activity"/>
    <property type="evidence" value="ECO:0007669"/>
    <property type="project" value="TreeGrafter"/>
</dbReference>
<dbReference type="FunFam" id="2.60.40.10:FF:000345">
    <property type="entry name" value="Muscle M-line assembly protein unc-89"/>
    <property type="match status" value="2"/>
</dbReference>
<organism evidence="9 10">
    <name type="scientific">Panagrolaimus superbus</name>
    <dbReference type="NCBI Taxonomy" id="310955"/>
    <lineage>
        <taxon>Eukaryota</taxon>
        <taxon>Metazoa</taxon>
        <taxon>Ecdysozoa</taxon>
        <taxon>Nematoda</taxon>
        <taxon>Chromadorea</taxon>
        <taxon>Rhabditida</taxon>
        <taxon>Tylenchina</taxon>
        <taxon>Panagrolaimomorpha</taxon>
        <taxon>Panagrolaimoidea</taxon>
        <taxon>Panagrolaimidae</taxon>
        <taxon>Panagrolaimus</taxon>
    </lineage>
</organism>
<feature type="domain" description="Ig-like" evidence="8">
    <location>
        <begin position="186"/>
        <end position="275"/>
    </location>
</feature>
<proteinExistence type="inferred from homology"/>
<evidence type="ECO:0000313" key="10">
    <source>
        <dbReference type="WBParaSite" id="PSU_v2.g8761.t1"/>
    </source>
</evidence>
<keyword evidence="6" id="KW-0393">Immunoglobulin domain</keyword>
<dbReference type="PANTHER" id="PTHR47633:SF16">
    <property type="entry name" value="CAVP-TARGET PROTEIN-LIKE"/>
    <property type="match status" value="1"/>
</dbReference>
<dbReference type="InterPro" id="IPR013783">
    <property type="entry name" value="Ig-like_fold"/>
</dbReference>
<keyword evidence="9" id="KW-1185">Reference proteome</keyword>
<dbReference type="AlphaFoldDB" id="A0A914Z8V3"/>
<dbReference type="InterPro" id="IPR003598">
    <property type="entry name" value="Ig_sub2"/>
</dbReference>
<feature type="compositionally biased region" description="Polar residues" evidence="7">
    <location>
        <begin position="1"/>
        <end position="13"/>
    </location>
</feature>
<name>A0A914Z8V3_9BILA</name>
<dbReference type="PROSITE" id="PS50835">
    <property type="entry name" value="IG_LIKE"/>
    <property type="match status" value="2"/>
</dbReference>
<dbReference type="Proteomes" id="UP000887577">
    <property type="component" value="Unplaced"/>
</dbReference>
<dbReference type="PANTHER" id="PTHR47633">
    <property type="entry name" value="IMMUNOGLOBULIN"/>
    <property type="match status" value="1"/>
</dbReference>
<dbReference type="SMART" id="SM00409">
    <property type="entry name" value="IG"/>
    <property type="match status" value="2"/>
</dbReference>
<keyword evidence="4" id="KW-0677">Repeat</keyword>
<dbReference type="InterPro" id="IPR013098">
    <property type="entry name" value="Ig_I-set"/>
</dbReference>
<protein>
    <submittedName>
        <fullName evidence="10">Ig-like domain-containing protein</fullName>
    </submittedName>
</protein>
<comment type="similarity">
    <text evidence="2">Belongs to the protein kinase superfamily. CAMK Ser/Thr protein kinase family.</text>
</comment>
<evidence type="ECO:0000256" key="3">
    <source>
        <dbReference type="ARBA" id="ARBA00022490"/>
    </source>
</evidence>
<feature type="domain" description="Ig-like" evidence="8">
    <location>
        <begin position="76"/>
        <end position="166"/>
    </location>
</feature>
<dbReference type="GO" id="GO:0030017">
    <property type="term" value="C:sarcomere"/>
    <property type="evidence" value="ECO:0007669"/>
    <property type="project" value="UniProtKB-SubCell"/>
</dbReference>
<evidence type="ECO:0000313" key="9">
    <source>
        <dbReference type="Proteomes" id="UP000887577"/>
    </source>
</evidence>
<evidence type="ECO:0000256" key="7">
    <source>
        <dbReference type="SAM" id="MobiDB-lite"/>
    </source>
</evidence>
<dbReference type="SUPFAM" id="SSF48726">
    <property type="entry name" value="Immunoglobulin"/>
    <property type="match status" value="3"/>
</dbReference>
<evidence type="ECO:0000256" key="4">
    <source>
        <dbReference type="ARBA" id="ARBA00022737"/>
    </source>
</evidence>